<accession>A0A6A6XEI7</accession>
<proteinExistence type="predicted"/>
<name>A0A6A6XEI7_9PLEO</name>
<reference evidence="1" key="1">
    <citation type="journal article" date="2020" name="Stud. Mycol.">
        <title>101 Dothideomycetes genomes: a test case for predicting lifestyles and emergence of pathogens.</title>
        <authorList>
            <person name="Haridas S."/>
            <person name="Albert R."/>
            <person name="Binder M."/>
            <person name="Bloem J."/>
            <person name="Labutti K."/>
            <person name="Salamov A."/>
            <person name="Andreopoulos B."/>
            <person name="Baker S."/>
            <person name="Barry K."/>
            <person name="Bills G."/>
            <person name="Bluhm B."/>
            <person name="Cannon C."/>
            <person name="Castanera R."/>
            <person name="Culley D."/>
            <person name="Daum C."/>
            <person name="Ezra D."/>
            <person name="Gonzalez J."/>
            <person name="Henrissat B."/>
            <person name="Kuo A."/>
            <person name="Liang C."/>
            <person name="Lipzen A."/>
            <person name="Lutzoni F."/>
            <person name="Magnuson J."/>
            <person name="Mondo S."/>
            <person name="Nolan M."/>
            <person name="Ohm R."/>
            <person name="Pangilinan J."/>
            <person name="Park H.-J."/>
            <person name="Ramirez L."/>
            <person name="Alfaro M."/>
            <person name="Sun H."/>
            <person name="Tritt A."/>
            <person name="Yoshinaga Y."/>
            <person name="Zwiers L.-H."/>
            <person name="Turgeon B."/>
            <person name="Goodwin S."/>
            <person name="Spatafora J."/>
            <person name="Crous P."/>
            <person name="Grigoriev I."/>
        </authorList>
    </citation>
    <scope>NUCLEOTIDE SEQUENCE</scope>
    <source>
        <strain evidence="1">CBS 109.77</strain>
    </source>
</reference>
<dbReference type="AlphaFoldDB" id="A0A6A6XEI7"/>
<evidence type="ECO:0000313" key="1">
    <source>
        <dbReference type="EMBL" id="KAF2794315.1"/>
    </source>
</evidence>
<dbReference type="OrthoDB" id="5337308at2759"/>
<dbReference type="EMBL" id="MU001895">
    <property type="protein sequence ID" value="KAF2794315.1"/>
    <property type="molecule type" value="Genomic_DNA"/>
</dbReference>
<gene>
    <name evidence="1" type="ORF">K505DRAFT_361196</name>
</gene>
<protein>
    <submittedName>
        <fullName evidence="1">Uncharacterized protein</fullName>
    </submittedName>
</protein>
<organism evidence="1 2">
    <name type="scientific">Melanomma pulvis-pyrius CBS 109.77</name>
    <dbReference type="NCBI Taxonomy" id="1314802"/>
    <lineage>
        <taxon>Eukaryota</taxon>
        <taxon>Fungi</taxon>
        <taxon>Dikarya</taxon>
        <taxon>Ascomycota</taxon>
        <taxon>Pezizomycotina</taxon>
        <taxon>Dothideomycetes</taxon>
        <taxon>Pleosporomycetidae</taxon>
        <taxon>Pleosporales</taxon>
        <taxon>Melanommataceae</taxon>
        <taxon>Melanomma</taxon>
    </lineage>
</organism>
<evidence type="ECO:0000313" key="2">
    <source>
        <dbReference type="Proteomes" id="UP000799757"/>
    </source>
</evidence>
<keyword evidence="2" id="KW-1185">Reference proteome</keyword>
<dbReference type="Proteomes" id="UP000799757">
    <property type="component" value="Unassembled WGS sequence"/>
</dbReference>
<sequence>MGLHPNSPVRNDSVSDDIVEYRPKQWSMSPCNDGTWLNFVYKGNTLLQMMVADDVGAGALFMPPLASASSQWTNFPTDLTTWGWSPLPMPAMYCDTSNRQFGIEKALQGLGLSSSSPNLKYWYIQHGVRSGRERLDDQKYTVNGKEYRATGGDFSLLMNPTEGFLMISKQYSPAYEGPNRSPPVTELPNLQHSSDIVFGQWTSIAQGNTKNIKYIVIWSLANMQSASAVAKALSNTNSEIGNWPGASFNMDTPEGKALLGTPNGVGVGYMLAQHKAQLGKKTISKVDVFLHESTLIRASPCMVFHVKSCLISRPTR</sequence>